<evidence type="ECO:0000256" key="1">
    <source>
        <dbReference type="ARBA" id="ARBA00008061"/>
    </source>
</evidence>
<keyword evidence="2" id="KW-0378">Hydrolase</keyword>
<proteinExistence type="inferred from homology"/>
<dbReference type="EMBL" id="KF117605">
    <property type="protein sequence ID" value="AIA84862.1"/>
    <property type="molecule type" value="Genomic_DNA"/>
</dbReference>
<protein>
    <submittedName>
        <fullName evidence="4">CAZy families GH13 protein</fullName>
    </submittedName>
</protein>
<feature type="domain" description="Alpha-amylase SusG-like C-terminal" evidence="3">
    <location>
        <begin position="27"/>
        <end position="54"/>
    </location>
</feature>
<keyword evidence="2" id="KW-0326">Glycosidase</keyword>
<feature type="non-terminal residue" evidence="4">
    <location>
        <position position="1"/>
    </location>
</feature>
<dbReference type="InterPro" id="IPR056300">
    <property type="entry name" value="SusG-like_C"/>
</dbReference>
<dbReference type="Gene3D" id="2.60.40.1180">
    <property type="entry name" value="Golgi alpha-mannosidase II"/>
    <property type="match status" value="1"/>
</dbReference>
<organism evidence="4">
    <name type="scientific">uncultured Parabacteroides sp</name>
    <dbReference type="NCBI Taxonomy" id="512312"/>
    <lineage>
        <taxon>Bacteria</taxon>
        <taxon>Pseudomonadati</taxon>
        <taxon>Bacteroidota</taxon>
        <taxon>Bacteroidia</taxon>
        <taxon>Bacteroidales</taxon>
        <taxon>Tannerellaceae</taxon>
        <taxon>Parabacteroides</taxon>
        <taxon>environmental samples</taxon>
    </lineage>
</organism>
<comment type="similarity">
    <text evidence="1">Belongs to the glycosyl hydrolase 13 family.</text>
</comment>
<evidence type="ECO:0000259" key="3">
    <source>
        <dbReference type="Pfam" id="PF23915"/>
    </source>
</evidence>
<evidence type="ECO:0000313" key="4">
    <source>
        <dbReference type="EMBL" id="AIA84862.1"/>
    </source>
</evidence>
<name>A0A060BQD3_9BACT</name>
<reference evidence="4" key="1">
    <citation type="journal article" date="2013" name="Environ. Microbiol.">
        <title>Seasonally variable intestinal metagenomes of the red palm weevil (Rhynchophorus ferrugineus).</title>
        <authorList>
            <person name="Jia S."/>
            <person name="Zhang X."/>
            <person name="Zhang G."/>
            <person name="Yin A."/>
            <person name="Zhang S."/>
            <person name="Li F."/>
            <person name="Wang L."/>
            <person name="Zhao D."/>
            <person name="Yun Q."/>
            <person name="Tala"/>
            <person name="Wang J."/>
            <person name="Sun G."/>
            <person name="Baabdullah M."/>
            <person name="Yu X."/>
            <person name="Hu S."/>
            <person name="Al-Mssallem I.S."/>
            <person name="Yu J."/>
        </authorList>
    </citation>
    <scope>NUCLEOTIDE SEQUENCE</scope>
</reference>
<evidence type="ECO:0000256" key="2">
    <source>
        <dbReference type="ARBA" id="ARBA00023295"/>
    </source>
</evidence>
<accession>A0A060BQD3</accession>
<dbReference type="InterPro" id="IPR013780">
    <property type="entry name" value="Glyco_hydro_b"/>
</dbReference>
<dbReference type="AlphaFoldDB" id="A0A060BQD3"/>
<dbReference type="SUPFAM" id="SSF51011">
    <property type="entry name" value="Glycosyl hydrolase domain"/>
    <property type="match status" value="1"/>
</dbReference>
<sequence>DCTSRACSYDLGYANTRNAAFDVNRQFAFLRKYENEVLLVVANFDEREQTVQVRIPSEAFSFLGIQGNTPAHIRDLMTGKSGIGTLTDAYPYEVLLAPSSGTILKFVYDIW</sequence>
<dbReference type="GO" id="GO:0016798">
    <property type="term" value="F:hydrolase activity, acting on glycosyl bonds"/>
    <property type="evidence" value="ECO:0007669"/>
    <property type="project" value="UniProtKB-KW"/>
</dbReference>
<dbReference type="Pfam" id="PF23915">
    <property type="entry name" value="SusG_C"/>
    <property type="match status" value="1"/>
</dbReference>